<dbReference type="NCBIfam" id="TIGR00350">
    <property type="entry name" value="lytR_cpsA_psr"/>
    <property type="match status" value="1"/>
</dbReference>
<comment type="similarity">
    <text evidence="1">Belongs to the LytR/CpsA/Psr (LCP) family.</text>
</comment>
<sequence length="338" mass="36794">MDDLKLLRDFGRELEQEPPATLVRQRRRYMGTAPRRRGRAGWAMMGAVAVATALAVAVPTLLLSNRDRALPMGSGDRPVNVSGVRNILLIGSDTREGPGNEDYGPREARQGSKARADTIALVHLPADRGKPTVVSVPRDSLVQIAACEGSPARRDMINAAYTTGGVECLVKTLEKLTGVRVDHYAEVDFSGFKKVVDALGGVEVTIKQPIEDPKAKLSLPGGRSTLDGEKALGYFRLRHTGDGSDVQRIKRQQSLLYAMLAKAKTALVTNPAGFREFLGAVTAATTTDLNVEEMYQLATSLRKSKPVFVTVPWAPAPDDPNRLVWKQPEAKELFAKLR</sequence>
<dbReference type="InterPro" id="IPR004474">
    <property type="entry name" value="LytR_CpsA_psr"/>
</dbReference>
<feature type="transmembrane region" description="Helical" evidence="3">
    <location>
        <begin position="40"/>
        <end position="63"/>
    </location>
</feature>
<dbReference type="Proteomes" id="UP000568380">
    <property type="component" value="Unassembled WGS sequence"/>
</dbReference>
<gene>
    <name evidence="5" type="ORF">HNR40_000988</name>
</gene>
<comment type="caution">
    <text evidence="5">The sequence shown here is derived from an EMBL/GenBank/DDBJ whole genome shotgun (WGS) entry which is preliminary data.</text>
</comment>
<feature type="region of interest" description="Disordered" evidence="2">
    <location>
        <begin position="91"/>
        <end position="112"/>
    </location>
</feature>
<keyword evidence="3" id="KW-0812">Transmembrane</keyword>
<protein>
    <submittedName>
        <fullName evidence="5">LCP family protein required for cell wall assembly</fullName>
    </submittedName>
</protein>
<evidence type="ECO:0000256" key="1">
    <source>
        <dbReference type="ARBA" id="ARBA00006068"/>
    </source>
</evidence>
<accession>A0A7W7ZXE1</accession>
<dbReference type="Gene3D" id="3.40.630.190">
    <property type="entry name" value="LCP protein"/>
    <property type="match status" value="1"/>
</dbReference>
<evidence type="ECO:0000259" key="4">
    <source>
        <dbReference type="Pfam" id="PF03816"/>
    </source>
</evidence>
<dbReference type="InterPro" id="IPR050922">
    <property type="entry name" value="LytR/CpsA/Psr_CW_biosynth"/>
</dbReference>
<dbReference type="Pfam" id="PF03816">
    <property type="entry name" value="LytR_cpsA_psr"/>
    <property type="match status" value="1"/>
</dbReference>
<dbReference type="AlphaFoldDB" id="A0A7W7ZXE1"/>
<keyword evidence="3" id="KW-0472">Membrane</keyword>
<dbReference type="RefSeq" id="WP_184958660.1">
    <property type="nucleotide sequence ID" value="NZ_JACHIN010000001.1"/>
</dbReference>
<dbReference type="EMBL" id="JACHIN010000001">
    <property type="protein sequence ID" value="MBB5075542.1"/>
    <property type="molecule type" value="Genomic_DNA"/>
</dbReference>
<keyword evidence="3" id="KW-1133">Transmembrane helix</keyword>
<feature type="domain" description="Cell envelope-related transcriptional attenuator" evidence="4">
    <location>
        <begin position="115"/>
        <end position="264"/>
    </location>
</feature>
<name>A0A7W7ZXE1_9ACTN</name>
<dbReference type="PANTHER" id="PTHR33392:SF6">
    <property type="entry name" value="POLYISOPRENYL-TEICHOIC ACID--PEPTIDOGLYCAN TEICHOIC ACID TRANSFERASE TAGU"/>
    <property type="match status" value="1"/>
</dbReference>
<reference evidence="5 6" key="1">
    <citation type="submission" date="2020-08" db="EMBL/GenBank/DDBJ databases">
        <title>Genomic Encyclopedia of Type Strains, Phase IV (KMG-IV): sequencing the most valuable type-strain genomes for metagenomic binning, comparative biology and taxonomic classification.</title>
        <authorList>
            <person name="Goeker M."/>
        </authorList>
    </citation>
    <scope>NUCLEOTIDE SEQUENCE [LARGE SCALE GENOMIC DNA]</scope>
    <source>
        <strain evidence="5 6">DSM 45385</strain>
    </source>
</reference>
<organism evidence="5 6">
    <name type="scientific">Nonomuraea endophytica</name>
    <dbReference type="NCBI Taxonomy" id="714136"/>
    <lineage>
        <taxon>Bacteria</taxon>
        <taxon>Bacillati</taxon>
        <taxon>Actinomycetota</taxon>
        <taxon>Actinomycetes</taxon>
        <taxon>Streptosporangiales</taxon>
        <taxon>Streptosporangiaceae</taxon>
        <taxon>Nonomuraea</taxon>
    </lineage>
</organism>
<feature type="compositionally biased region" description="Basic and acidic residues" evidence="2">
    <location>
        <begin position="93"/>
        <end position="112"/>
    </location>
</feature>
<keyword evidence="6" id="KW-1185">Reference proteome</keyword>
<evidence type="ECO:0000256" key="3">
    <source>
        <dbReference type="SAM" id="Phobius"/>
    </source>
</evidence>
<proteinExistence type="inferred from homology"/>
<evidence type="ECO:0000313" key="5">
    <source>
        <dbReference type="EMBL" id="MBB5075542.1"/>
    </source>
</evidence>
<dbReference type="PANTHER" id="PTHR33392">
    <property type="entry name" value="POLYISOPRENYL-TEICHOIC ACID--PEPTIDOGLYCAN TEICHOIC ACID TRANSFERASE TAGU"/>
    <property type="match status" value="1"/>
</dbReference>
<evidence type="ECO:0000256" key="2">
    <source>
        <dbReference type="SAM" id="MobiDB-lite"/>
    </source>
</evidence>
<evidence type="ECO:0000313" key="6">
    <source>
        <dbReference type="Proteomes" id="UP000568380"/>
    </source>
</evidence>